<keyword evidence="3" id="KW-0687">Ribonucleoprotein</keyword>
<evidence type="ECO:0000313" key="4">
    <source>
        <dbReference type="EMBL" id="EKC76145.1"/>
    </source>
</evidence>
<dbReference type="NCBIfam" id="NF001764">
    <property type="entry name" value="PRK00504.1"/>
    <property type="match status" value="1"/>
</dbReference>
<dbReference type="GO" id="GO:0003735">
    <property type="term" value="F:structural constituent of ribosome"/>
    <property type="evidence" value="ECO:0007669"/>
    <property type="project" value="InterPro"/>
</dbReference>
<dbReference type="NCBIfam" id="TIGR01023">
    <property type="entry name" value="rpmG_bact"/>
    <property type="match status" value="1"/>
</dbReference>
<comment type="similarity">
    <text evidence="1">Belongs to the bacterial ribosomal protein bL33 family.</text>
</comment>
<dbReference type="InterPro" id="IPR011332">
    <property type="entry name" value="Ribosomal_zn-bd"/>
</dbReference>
<comment type="caution">
    <text evidence="4">The sequence shown here is derived from an EMBL/GenBank/DDBJ whole genome shotgun (WGS) entry which is preliminary data.</text>
</comment>
<reference evidence="4" key="1">
    <citation type="journal article" date="2013" name="Environ. Microbiol.">
        <title>Microbiota from the distal guts of lean and obese adolescents exhibit partial functional redundancy besides clear differences in community structure.</title>
        <authorList>
            <person name="Ferrer M."/>
            <person name="Ruiz A."/>
            <person name="Lanza F."/>
            <person name="Haange S.B."/>
            <person name="Oberbach A."/>
            <person name="Till H."/>
            <person name="Bargiela R."/>
            <person name="Campoy C."/>
            <person name="Segura M.T."/>
            <person name="Richter M."/>
            <person name="von Bergen M."/>
            <person name="Seifert J."/>
            <person name="Suarez A."/>
        </authorList>
    </citation>
    <scope>NUCLEOTIDE SEQUENCE</scope>
</reference>
<protein>
    <submittedName>
        <fullName evidence="4">50S ribosomal protein L33</fullName>
    </submittedName>
</protein>
<dbReference type="AlphaFoldDB" id="K1UD43"/>
<dbReference type="HAMAP" id="MF_00294">
    <property type="entry name" value="Ribosomal_bL33"/>
    <property type="match status" value="1"/>
</dbReference>
<evidence type="ECO:0000256" key="2">
    <source>
        <dbReference type="ARBA" id="ARBA00022980"/>
    </source>
</evidence>
<dbReference type="GO" id="GO:0005737">
    <property type="term" value="C:cytoplasm"/>
    <property type="evidence" value="ECO:0007669"/>
    <property type="project" value="UniProtKB-ARBA"/>
</dbReference>
<proteinExistence type="inferred from homology"/>
<organism evidence="4">
    <name type="scientific">human gut metagenome</name>
    <dbReference type="NCBI Taxonomy" id="408170"/>
    <lineage>
        <taxon>unclassified sequences</taxon>
        <taxon>metagenomes</taxon>
        <taxon>organismal metagenomes</taxon>
    </lineage>
</organism>
<evidence type="ECO:0000256" key="3">
    <source>
        <dbReference type="ARBA" id="ARBA00023274"/>
    </source>
</evidence>
<gene>
    <name evidence="4" type="ORF">OBE_01015</name>
</gene>
<keyword evidence="2 4" id="KW-0689">Ribosomal protein</keyword>
<dbReference type="GO" id="GO:1990904">
    <property type="term" value="C:ribonucleoprotein complex"/>
    <property type="evidence" value="ECO:0007669"/>
    <property type="project" value="UniProtKB-KW"/>
</dbReference>
<dbReference type="InterPro" id="IPR038584">
    <property type="entry name" value="Ribosomal_bL33_sf"/>
</dbReference>
<dbReference type="GO" id="GO:0006412">
    <property type="term" value="P:translation"/>
    <property type="evidence" value="ECO:0007669"/>
    <property type="project" value="InterPro"/>
</dbReference>
<dbReference type="GO" id="GO:0005840">
    <property type="term" value="C:ribosome"/>
    <property type="evidence" value="ECO:0007669"/>
    <property type="project" value="UniProtKB-KW"/>
</dbReference>
<name>K1UD43_9ZZZZ</name>
<dbReference type="SUPFAM" id="SSF57829">
    <property type="entry name" value="Zn-binding ribosomal proteins"/>
    <property type="match status" value="1"/>
</dbReference>
<dbReference type="InterPro" id="IPR001705">
    <property type="entry name" value="Ribosomal_bL33"/>
</dbReference>
<accession>K1UD43</accession>
<dbReference type="EMBL" id="AJWZ01000670">
    <property type="protein sequence ID" value="EKC76145.1"/>
    <property type="molecule type" value="Genomic_DNA"/>
</dbReference>
<evidence type="ECO:0000256" key="1">
    <source>
        <dbReference type="ARBA" id="ARBA00007596"/>
    </source>
</evidence>
<dbReference type="Pfam" id="PF00471">
    <property type="entry name" value="Ribosomal_L33"/>
    <property type="match status" value="1"/>
</dbReference>
<sequence>MYTDVSCKEVFFVAKKVGNRQNKTLKCSVCGEENYREERNVKNSDKLEISKYCSRCRKHTTHKEKK</sequence>
<dbReference type="Gene3D" id="2.20.28.120">
    <property type="entry name" value="Ribosomal protein L33"/>
    <property type="match status" value="1"/>
</dbReference>